<dbReference type="GO" id="GO:0050661">
    <property type="term" value="F:NADP binding"/>
    <property type="evidence" value="ECO:0007669"/>
    <property type="project" value="InterPro"/>
</dbReference>
<dbReference type="Gene3D" id="3.50.50.60">
    <property type="entry name" value="FAD/NAD(P)-binding domain"/>
    <property type="match status" value="2"/>
</dbReference>
<dbReference type="PANTHER" id="PTHR42877">
    <property type="entry name" value="L-ORNITHINE N(5)-MONOOXYGENASE-RELATED"/>
    <property type="match status" value="1"/>
</dbReference>
<dbReference type="EC" id="1.14.13.-" evidence="5"/>
<sequence length="492" mass="54333">MSTPTPAERRTPTVAVIGAGMSGLCMAAKLKRAGIEDFTVYEKAADLGGTWRDNTYPGLTCDVPSRFYQFRFAPNPDWSRWFSAGPEIWRYFDKVADDLDLRRHVRLSSELVDGRWADGRWQLRFADGAEASADFLISACGILRIPNVPAIAGLDSFTGAVFHSARWDHSVPLAGRRVAVIGTGSTGAQIVGGLAGVASEVRLFQRSAQWILPMFNPRYSRLTKLLHRRFPQLDVRGYDKIRARAEWIGSAVTSPGPKRTLLQTICRLHLRRVRDPELRAALTPDYQPMCKRLVASSAFYPAIQRADNHLVTDPIDRVEPTGIRTADGTLHEVDVIALATGFDAHAFMRPLALTGVDGVTLDEAWAGGPRAFMTVALPGFPNLFTLMGPHSPVGNYSLTEIAESQADHILGWIDRWQSRDIDAVAPTEEATARFNAEMRAAMPGTVWATGCQSWYLGADGLPELWPWTPDLHRARLRQVEPADYEITAPAAT</sequence>
<reference evidence="5" key="1">
    <citation type="submission" date="2022-12" db="EMBL/GenBank/DDBJ databases">
        <title>Paraconexibacter alkalitolerans sp. nov. and Baekduia alba sp. nov., isolated from soil and emended description of the genera Paraconexibacter (Chun et al., 2020) and Baekduia (An et al., 2020).</title>
        <authorList>
            <person name="Vieira S."/>
            <person name="Huber K.J."/>
            <person name="Geppert A."/>
            <person name="Wolf J."/>
            <person name="Neumann-Schaal M."/>
            <person name="Muesken M."/>
            <person name="Overmann J."/>
        </authorList>
    </citation>
    <scope>NUCLEOTIDE SEQUENCE</scope>
    <source>
        <strain evidence="5">AEG42_29</strain>
    </source>
</reference>
<name>A0AAU7AUF1_9ACTN</name>
<dbReference type="InterPro" id="IPR051209">
    <property type="entry name" value="FAD-bind_Monooxygenase_sf"/>
</dbReference>
<evidence type="ECO:0000256" key="1">
    <source>
        <dbReference type="ARBA" id="ARBA00010139"/>
    </source>
</evidence>
<dbReference type="PANTHER" id="PTHR42877:SF4">
    <property type="entry name" value="FAD_NAD(P)-BINDING DOMAIN-CONTAINING PROTEIN-RELATED"/>
    <property type="match status" value="1"/>
</dbReference>
<protein>
    <submittedName>
        <fullName evidence="5">Monooxygenase</fullName>
        <ecNumber evidence="5">1.14.13.-</ecNumber>
    </submittedName>
</protein>
<dbReference type="PRINTS" id="PR00411">
    <property type="entry name" value="PNDRDTASEI"/>
</dbReference>
<evidence type="ECO:0000256" key="2">
    <source>
        <dbReference type="ARBA" id="ARBA00022630"/>
    </source>
</evidence>
<dbReference type="EMBL" id="CP114014">
    <property type="protein sequence ID" value="XAY05122.1"/>
    <property type="molecule type" value="Genomic_DNA"/>
</dbReference>
<evidence type="ECO:0000313" key="5">
    <source>
        <dbReference type="EMBL" id="XAY05122.1"/>
    </source>
</evidence>
<keyword evidence="3" id="KW-0274">FAD</keyword>
<dbReference type="InterPro" id="IPR036188">
    <property type="entry name" value="FAD/NAD-bd_sf"/>
</dbReference>
<dbReference type="InterPro" id="IPR020946">
    <property type="entry name" value="Flavin_mOase-like"/>
</dbReference>
<evidence type="ECO:0000256" key="4">
    <source>
        <dbReference type="ARBA" id="ARBA00023002"/>
    </source>
</evidence>
<proteinExistence type="inferred from homology"/>
<dbReference type="GO" id="GO:0004499">
    <property type="term" value="F:N,N-dimethylaniline monooxygenase activity"/>
    <property type="evidence" value="ECO:0007669"/>
    <property type="project" value="InterPro"/>
</dbReference>
<dbReference type="KEGG" id="parq:DSM112329_01966"/>
<organism evidence="5">
    <name type="scientific">Paraconexibacter sp. AEG42_29</name>
    <dbReference type="NCBI Taxonomy" id="2997339"/>
    <lineage>
        <taxon>Bacteria</taxon>
        <taxon>Bacillati</taxon>
        <taxon>Actinomycetota</taxon>
        <taxon>Thermoleophilia</taxon>
        <taxon>Solirubrobacterales</taxon>
        <taxon>Paraconexibacteraceae</taxon>
        <taxon>Paraconexibacter</taxon>
    </lineage>
</organism>
<dbReference type="Pfam" id="PF00743">
    <property type="entry name" value="FMO-like"/>
    <property type="match status" value="1"/>
</dbReference>
<dbReference type="AlphaFoldDB" id="A0AAU7AUF1"/>
<keyword evidence="2" id="KW-0285">Flavoprotein</keyword>
<accession>A0AAU7AUF1</accession>
<gene>
    <name evidence="5" type="ORF">DSM112329_01966</name>
</gene>
<keyword evidence="4 5" id="KW-0560">Oxidoreductase</keyword>
<dbReference type="SUPFAM" id="SSF51905">
    <property type="entry name" value="FAD/NAD(P)-binding domain"/>
    <property type="match status" value="2"/>
</dbReference>
<dbReference type="GO" id="GO:0050660">
    <property type="term" value="F:flavin adenine dinucleotide binding"/>
    <property type="evidence" value="ECO:0007669"/>
    <property type="project" value="InterPro"/>
</dbReference>
<evidence type="ECO:0000256" key="3">
    <source>
        <dbReference type="ARBA" id="ARBA00022827"/>
    </source>
</evidence>
<comment type="similarity">
    <text evidence="1">Belongs to the FAD-binding monooxygenase family.</text>
</comment>
<dbReference type="RefSeq" id="WP_354701640.1">
    <property type="nucleotide sequence ID" value="NZ_CP114014.1"/>
</dbReference>
<keyword evidence="5" id="KW-0503">Monooxygenase</keyword>